<dbReference type="PANTHER" id="PTHR40278:SF2">
    <property type="entry name" value="TYPE IV PILUS INNER MEMBRANE COMPONENT PILN"/>
    <property type="match status" value="1"/>
</dbReference>
<evidence type="ECO:0000256" key="1">
    <source>
        <dbReference type="SAM" id="Coils"/>
    </source>
</evidence>
<keyword evidence="2" id="KW-0472">Membrane</keyword>
<dbReference type="EMBL" id="MN079093">
    <property type="protein sequence ID" value="QEA05031.1"/>
    <property type="molecule type" value="Genomic_DNA"/>
</dbReference>
<proteinExistence type="predicted"/>
<feature type="coiled-coil region" evidence="1">
    <location>
        <begin position="55"/>
        <end position="92"/>
    </location>
</feature>
<dbReference type="GO" id="GO:0043107">
    <property type="term" value="P:type IV pilus-dependent motility"/>
    <property type="evidence" value="ECO:0007669"/>
    <property type="project" value="TreeGrafter"/>
</dbReference>
<dbReference type="Pfam" id="PF05137">
    <property type="entry name" value="PilN"/>
    <property type="match status" value="1"/>
</dbReference>
<dbReference type="PANTHER" id="PTHR40278">
    <property type="entry name" value="DNA UTILIZATION PROTEIN HOFN"/>
    <property type="match status" value="1"/>
</dbReference>
<protein>
    <recommendedName>
        <fullName evidence="4">Fimbrial assembly protein (PilN)</fullName>
    </recommendedName>
</protein>
<evidence type="ECO:0008006" key="4">
    <source>
        <dbReference type="Google" id="ProtNLM"/>
    </source>
</evidence>
<keyword evidence="2" id="KW-0812">Transmembrane</keyword>
<feature type="transmembrane region" description="Helical" evidence="2">
    <location>
        <begin position="21"/>
        <end position="44"/>
    </location>
</feature>
<keyword evidence="2" id="KW-1133">Transmembrane helix</keyword>
<gene>
    <name evidence="3" type="ORF">KBTEX_01350</name>
</gene>
<dbReference type="AlphaFoldDB" id="A0A5B8R923"/>
<keyword evidence="1" id="KW-0175">Coiled coil</keyword>
<evidence type="ECO:0000313" key="3">
    <source>
        <dbReference type="EMBL" id="QEA05031.1"/>
    </source>
</evidence>
<sequence>MSTRINLLPWREAARKRRQQRFYGMLGAAVVVGALVWGGVHMYFAGRIDYQQERNDLLRTEISRLDQRIAKIRKLEETKQRLISRMEVIQKLQHGRPQIVHLFEQWSETLPDGLYLDKLVEKDDSITIDGLAESNARVSSYMENLNGSPWMTDPDLTVIEVEERNGRRVSDFTLKVRETAADNKADGEGDAG</sequence>
<organism evidence="3">
    <name type="scientific">uncultured organism</name>
    <dbReference type="NCBI Taxonomy" id="155900"/>
    <lineage>
        <taxon>unclassified sequences</taxon>
        <taxon>environmental samples</taxon>
    </lineage>
</organism>
<dbReference type="InterPro" id="IPR007813">
    <property type="entry name" value="PilN"/>
</dbReference>
<evidence type="ECO:0000256" key="2">
    <source>
        <dbReference type="SAM" id="Phobius"/>
    </source>
</evidence>
<reference evidence="3" key="1">
    <citation type="submission" date="2019-06" db="EMBL/GenBank/DDBJ databases">
        <authorList>
            <person name="Murdoch R.W."/>
            <person name="Fathepure B."/>
        </authorList>
    </citation>
    <scope>NUCLEOTIDE SEQUENCE</scope>
</reference>
<dbReference type="InterPro" id="IPR052534">
    <property type="entry name" value="Extracell_DNA_Util/SecSys_Comp"/>
</dbReference>
<name>A0A5B8R923_9ZZZZ</name>
<accession>A0A5B8R923</accession>